<dbReference type="PROSITE" id="PS50088">
    <property type="entry name" value="ANK_REPEAT"/>
    <property type="match status" value="4"/>
</dbReference>
<feature type="repeat" description="ANK" evidence="3">
    <location>
        <begin position="1"/>
        <end position="26"/>
    </location>
</feature>
<dbReference type="EMBL" id="CAMXCT020003435">
    <property type="protein sequence ID" value="CAL1157827.1"/>
    <property type="molecule type" value="Genomic_DNA"/>
</dbReference>
<evidence type="ECO:0000313" key="5">
    <source>
        <dbReference type="EMBL" id="CAL1157827.1"/>
    </source>
</evidence>
<evidence type="ECO:0000256" key="2">
    <source>
        <dbReference type="ARBA" id="ARBA00023043"/>
    </source>
</evidence>
<dbReference type="InterPro" id="IPR002110">
    <property type="entry name" value="Ankyrin_rpt"/>
</dbReference>
<evidence type="ECO:0000313" key="7">
    <source>
        <dbReference type="Proteomes" id="UP001152797"/>
    </source>
</evidence>
<gene>
    <name evidence="4" type="ORF">C1SCF055_LOCUS30237</name>
</gene>
<dbReference type="EMBL" id="CAMXCT010003435">
    <property type="protein sequence ID" value="CAI4004452.1"/>
    <property type="molecule type" value="Genomic_DNA"/>
</dbReference>
<feature type="repeat" description="ANK" evidence="3">
    <location>
        <begin position="274"/>
        <end position="302"/>
    </location>
</feature>
<dbReference type="Pfam" id="PF00023">
    <property type="entry name" value="Ank"/>
    <property type="match status" value="1"/>
</dbReference>
<reference evidence="4" key="1">
    <citation type="submission" date="2022-10" db="EMBL/GenBank/DDBJ databases">
        <authorList>
            <person name="Chen Y."/>
            <person name="Dougan E. K."/>
            <person name="Chan C."/>
            <person name="Rhodes N."/>
            <person name="Thang M."/>
        </authorList>
    </citation>
    <scope>NUCLEOTIDE SEQUENCE</scope>
</reference>
<feature type="repeat" description="ANK" evidence="3">
    <location>
        <begin position="241"/>
        <end position="273"/>
    </location>
</feature>
<dbReference type="SUPFAM" id="SSF48403">
    <property type="entry name" value="Ankyrin repeat"/>
    <property type="match status" value="1"/>
</dbReference>
<evidence type="ECO:0000256" key="3">
    <source>
        <dbReference type="PROSITE-ProRule" id="PRU00023"/>
    </source>
</evidence>
<name>A0A9P1GBQ6_9DINO</name>
<dbReference type="Gene3D" id="1.25.40.20">
    <property type="entry name" value="Ankyrin repeat-containing domain"/>
    <property type="match status" value="2"/>
</dbReference>
<reference evidence="5" key="2">
    <citation type="submission" date="2024-04" db="EMBL/GenBank/DDBJ databases">
        <authorList>
            <person name="Chen Y."/>
            <person name="Shah S."/>
            <person name="Dougan E. K."/>
            <person name="Thang M."/>
            <person name="Chan C."/>
        </authorList>
    </citation>
    <scope>NUCLEOTIDE SEQUENCE [LARGE SCALE GENOMIC DNA]</scope>
</reference>
<keyword evidence="1" id="KW-0677">Repeat</keyword>
<evidence type="ECO:0000313" key="6">
    <source>
        <dbReference type="EMBL" id="CAL4791764.1"/>
    </source>
</evidence>
<comment type="caution">
    <text evidence="4">The sequence shown here is derived from an EMBL/GenBank/DDBJ whole genome shotgun (WGS) entry which is preliminary data.</text>
</comment>
<feature type="repeat" description="ANK" evidence="3">
    <location>
        <begin position="62"/>
        <end position="88"/>
    </location>
</feature>
<protein>
    <submittedName>
        <fullName evidence="6">Ankyrin-1 (ANK-1) (Ankyrin-R) (Erythrocyte ankyrin)</fullName>
    </submittedName>
</protein>
<dbReference type="InterPro" id="IPR036770">
    <property type="entry name" value="Ankyrin_rpt-contain_sf"/>
</dbReference>
<dbReference type="PANTHER" id="PTHR24198:SF165">
    <property type="entry name" value="ANKYRIN REPEAT-CONTAINING PROTEIN-RELATED"/>
    <property type="match status" value="1"/>
</dbReference>
<dbReference type="Pfam" id="PF12796">
    <property type="entry name" value="Ank_2"/>
    <property type="match status" value="2"/>
</dbReference>
<dbReference type="SMART" id="SM00248">
    <property type="entry name" value="ANK"/>
    <property type="match status" value="7"/>
</dbReference>
<proteinExistence type="predicted"/>
<evidence type="ECO:0000256" key="1">
    <source>
        <dbReference type="ARBA" id="ARBA00022737"/>
    </source>
</evidence>
<dbReference type="PANTHER" id="PTHR24198">
    <property type="entry name" value="ANKYRIN REPEAT AND PROTEIN KINASE DOMAIN-CONTAINING PROTEIN"/>
    <property type="match status" value="1"/>
</dbReference>
<dbReference type="AlphaFoldDB" id="A0A9P1GBQ6"/>
<accession>A0A9P1GBQ6</accession>
<dbReference type="PROSITE" id="PS50297">
    <property type="entry name" value="ANK_REP_REGION"/>
    <property type="match status" value="3"/>
</dbReference>
<dbReference type="PRINTS" id="PR01415">
    <property type="entry name" value="ANKYRIN"/>
</dbReference>
<evidence type="ECO:0000313" key="4">
    <source>
        <dbReference type="EMBL" id="CAI4004452.1"/>
    </source>
</evidence>
<keyword evidence="7" id="KW-1185">Reference proteome</keyword>
<dbReference type="OrthoDB" id="20872at2759"/>
<dbReference type="EMBL" id="CAMXCT030003435">
    <property type="protein sequence ID" value="CAL4791764.1"/>
    <property type="molecule type" value="Genomic_DNA"/>
</dbReference>
<dbReference type="Proteomes" id="UP001152797">
    <property type="component" value="Unassembled WGS sequence"/>
</dbReference>
<sequence>MAAETGQVETADVLIKYKADVNRENNLECRAAPLHIATFMGSDCMVRTLAAARAQVDKTTTRGHTALHYAAWGGHVDVARALLEAGADKHLSVGNPRRGINAIFMAVIQDQEDVLQLLFQGDQRGANFCNLLLHVAARNGQVQTIKTLCESRCDVNMTATTEDIAGLVDAAKEAQCQHPCNTPSTLIALEENFDQQVEEEPEEEAEGDFEEDLIHAPDDCEACYGGGVTTAPWLDVDTLQVGSTPLFMAAYYGHSALIPILLEARAHIDQPDIFGYDPLSAAAEEGMLEVVKILCRNRANVNGPFSKFFGKWAGMSPDQVREEVLQNLEPFARFKGVQELHDKLSSGSSGEALVLINACKCVHVMKNWCFQSRSNWWQSEVPQIAPRVRRFLD</sequence>
<keyword evidence="2 3" id="KW-0040">ANK repeat</keyword>
<organism evidence="4">
    <name type="scientific">Cladocopium goreaui</name>
    <dbReference type="NCBI Taxonomy" id="2562237"/>
    <lineage>
        <taxon>Eukaryota</taxon>
        <taxon>Sar</taxon>
        <taxon>Alveolata</taxon>
        <taxon>Dinophyceae</taxon>
        <taxon>Suessiales</taxon>
        <taxon>Symbiodiniaceae</taxon>
        <taxon>Cladocopium</taxon>
    </lineage>
</organism>